<sequence>MVATSATQGVMRFSLLAVHLLIGPASVPNIEQGIVATTPVGSNWRTAMEFQEPVLLVSKSLLQRSPLGEARLQGLRAEVLVEIGCIGYRQIWHPWLGSRNTKAPIHRAITTQAVLQGVAAQTRSVQPAKSKLRAETDYQQGYSCHIGQSLCAMDCILQTMGGNYHFADTWRFRIFIP</sequence>
<accession>A0A2T3Z546</accession>
<keyword evidence="3" id="KW-1185">Reference proteome</keyword>
<feature type="signal peptide" evidence="1">
    <location>
        <begin position="1"/>
        <end position="25"/>
    </location>
</feature>
<dbReference type="Proteomes" id="UP000240493">
    <property type="component" value="Unassembled WGS sequence"/>
</dbReference>
<evidence type="ECO:0000256" key="1">
    <source>
        <dbReference type="SAM" id="SignalP"/>
    </source>
</evidence>
<feature type="chain" id="PRO_5015617892" description="Secreted protein" evidence="1">
    <location>
        <begin position="26"/>
        <end position="177"/>
    </location>
</feature>
<evidence type="ECO:0000313" key="3">
    <source>
        <dbReference type="Proteomes" id="UP000240493"/>
    </source>
</evidence>
<dbReference type="EMBL" id="KZ679263">
    <property type="protein sequence ID" value="PTB39946.1"/>
    <property type="molecule type" value="Genomic_DNA"/>
</dbReference>
<dbReference type="AlphaFoldDB" id="A0A2T3Z546"/>
<evidence type="ECO:0008006" key="4">
    <source>
        <dbReference type="Google" id="ProtNLM"/>
    </source>
</evidence>
<organism evidence="2 3">
    <name type="scientific">Trichoderma asperellum (strain ATCC 204424 / CBS 433.97 / NBRC 101777)</name>
    <dbReference type="NCBI Taxonomy" id="1042311"/>
    <lineage>
        <taxon>Eukaryota</taxon>
        <taxon>Fungi</taxon>
        <taxon>Dikarya</taxon>
        <taxon>Ascomycota</taxon>
        <taxon>Pezizomycotina</taxon>
        <taxon>Sordariomycetes</taxon>
        <taxon>Hypocreomycetidae</taxon>
        <taxon>Hypocreales</taxon>
        <taxon>Hypocreaceae</taxon>
        <taxon>Trichoderma</taxon>
    </lineage>
</organism>
<gene>
    <name evidence="2" type="ORF">M441DRAFT_47836</name>
</gene>
<evidence type="ECO:0000313" key="2">
    <source>
        <dbReference type="EMBL" id="PTB39946.1"/>
    </source>
</evidence>
<protein>
    <recommendedName>
        <fullName evidence="4">Secreted protein</fullName>
    </recommendedName>
</protein>
<reference evidence="2 3" key="1">
    <citation type="submission" date="2016-07" db="EMBL/GenBank/DDBJ databases">
        <title>Multiple horizontal gene transfer events from other fungi enriched the ability of initially mycotrophic Trichoderma (Ascomycota) to feed on dead plant biomass.</title>
        <authorList>
            <consortium name="DOE Joint Genome Institute"/>
            <person name="Aerts A."/>
            <person name="Atanasova L."/>
            <person name="Chenthamara K."/>
            <person name="Zhang J."/>
            <person name="Grujic M."/>
            <person name="Henrissat B."/>
            <person name="Kuo A."/>
            <person name="Salamov A."/>
            <person name="Lipzen A."/>
            <person name="Labutti K."/>
            <person name="Barry K."/>
            <person name="Miao Y."/>
            <person name="Rahimi M.J."/>
            <person name="Shen Q."/>
            <person name="Grigoriev I.V."/>
            <person name="Kubicek C.P."/>
            <person name="Druzhinina I.S."/>
        </authorList>
    </citation>
    <scope>NUCLEOTIDE SEQUENCE [LARGE SCALE GENOMIC DNA]</scope>
    <source>
        <strain evidence="2 3">CBS 433.97</strain>
    </source>
</reference>
<name>A0A2T3Z546_TRIA4</name>
<proteinExistence type="predicted"/>
<keyword evidence="1" id="KW-0732">Signal</keyword>